<evidence type="ECO:0000256" key="8">
    <source>
        <dbReference type="ARBA" id="ARBA00022793"/>
    </source>
</evidence>
<accession>A0A0J9V531</accession>
<protein>
    <recommendedName>
        <fullName evidence="6">Pyruvate decarboxylase</fullName>
        <ecNumber evidence="5">4.1.1.1</ecNumber>
    </recommendedName>
</protein>
<dbReference type="EMBL" id="DS231704">
    <property type="protein sequence ID" value="KNB06350.1"/>
    <property type="molecule type" value="Genomic_DNA"/>
</dbReference>
<comment type="similarity">
    <text evidence="4 12">Belongs to the TPP enzyme family.</text>
</comment>
<dbReference type="OrthoDB" id="3970464at2759"/>
<dbReference type="RefSeq" id="XP_018244395.1">
    <property type="nucleotide sequence ID" value="XM_018385727.1"/>
</dbReference>
<dbReference type="InterPro" id="IPR012337">
    <property type="entry name" value="RNaseH-like_sf"/>
</dbReference>
<dbReference type="GO" id="GO:0030976">
    <property type="term" value="F:thiamine pyrophosphate binding"/>
    <property type="evidence" value="ECO:0007669"/>
    <property type="project" value="InterPro"/>
</dbReference>
<dbReference type="GO" id="GO:0004737">
    <property type="term" value="F:pyruvate decarboxylase activity"/>
    <property type="evidence" value="ECO:0007669"/>
    <property type="project" value="UniProtKB-EC"/>
</dbReference>
<keyword evidence="9" id="KW-0460">Magnesium</keyword>
<evidence type="ECO:0000259" key="13">
    <source>
        <dbReference type="PROSITE" id="PS50879"/>
    </source>
</evidence>
<dbReference type="GO" id="GO:0000287">
    <property type="term" value="F:magnesium ion binding"/>
    <property type="evidence" value="ECO:0007669"/>
    <property type="project" value="InterPro"/>
</dbReference>
<dbReference type="GO" id="GO:0003676">
    <property type="term" value="F:nucleic acid binding"/>
    <property type="evidence" value="ECO:0007669"/>
    <property type="project" value="InterPro"/>
</dbReference>
<evidence type="ECO:0000256" key="2">
    <source>
        <dbReference type="ARBA" id="ARBA00001920"/>
    </source>
</evidence>
<keyword evidence="8" id="KW-0210">Decarboxylase</keyword>
<evidence type="ECO:0000313" key="15">
    <source>
        <dbReference type="Proteomes" id="UP000009097"/>
    </source>
</evidence>
<evidence type="ECO:0000256" key="3">
    <source>
        <dbReference type="ARBA" id="ARBA00001964"/>
    </source>
</evidence>
<keyword evidence="11" id="KW-0456">Lyase</keyword>
<dbReference type="SUPFAM" id="SSF53098">
    <property type="entry name" value="Ribonuclease H-like"/>
    <property type="match status" value="1"/>
</dbReference>
<sequence>MSPFTVGDYLAERLVQIGIRHHFIVPGDYNLILRDKLEAHPSLTEIGCTNELNCSLAAEGYARANGIGVCIVTYSVGAFSTFNGIGSAYAERLPLILVSGAPNTNDVGQHLLHHTLSEYDTTYQLEMARKITCFAARVRQALNAPGIIDTGIRAALTQKKPVYIEVPVNLAGETCLRPGPITSLLTSAPCNQHALDVAVSKSCELIGTKHRCIILVGPLVRRAKAQDALLQLAEAIGCAVVIQPAAKGSFPEDHAQFAGMFWGQVSTLAADAIVNWADLLICIGTVFTDYSTVGWTALPSVPQLVVDMNNITVASKLYCSLIEMHDFLSRLAATVGWNDTTMIEYNRLRPDPSLGKPSRCPEKLTRKEIARQTQALLSLNPDTTVFADTGDSWFNGLKLSLPFGAEFEIEMQWGHPGWSIPASFGYTLARPQRQIIVMVGDGAFQMTAQEVSQMVRYRVPIIILLMNNRGYTIEVEIHDGLYNRVQNWDYGHLVEAFSCEDEGKIALGLEARTSEELSNGLERAVAHTDGPTLINFSIIEGAASYGFAIHQQHLSICDGSGRLGPAEVFNAELTGALEGLKAALNPPGSAARDIVVCLDNLAAATCLRGSPSDSSQAVLVEFRAIAASHGATQKRWIPGHTDIPGNEQADKLAKVASSLPEPEGAQPTLAYLRKVARQKPKEAFET</sequence>
<reference evidence="14" key="2">
    <citation type="journal article" date="2010" name="Nature">
        <title>Comparative genomics reveals mobile pathogenicity chromosomes in Fusarium.</title>
        <authorList>
            <person name="Ma L.J."/>
            <person name="van der Does H.C."/>
            <person name="Borkovich K.A."/>
            <person name="Coleman J.J."/>
            <person name="Daboussi M.J."/>
            <person name="Di Pietro A."/>
            <person name="Dufresne M."/>
            <person name="Freitag M."/>
            <person name="Grabherr M."/>
            <person name="Henrissat B."/>
            <person name="Houterman P.M."/>
            <person name="Kang S."/>
            <person name="Shim W.B."/>
            <person name="Woloshuk C."/>
            <person name="Xie X."/>
            <person name="Xu J.R."/>
            <person name="Antoniw J."/>
            <person name="Baker S.E."/>
            <person name="Bluhm B.H."/>
            <person name="Breakspear A."/>
            <person name="Brown D.W."/>
            <person name="Butchko R.A."/>
            <person name="Chapman S."/>
            <person name="Coulson R."/>
            <person name="Coutinho P.M."/>
            <person name="Danchin E.G."/>
            <person name="Diener A."/>
            <person name="Gale L.R."/>
            <person name="Gardiner D.M."/>
            <person name="Goff S."/>
            <person name="Hammond-Kosack K.E."/>
            <person name="Hilburn K."/>
            <person name="Hua-Van A."/>
            <person name="Jonkers W."/>
            <person name="Kazan K."/>
            <person name="Kodira C.D."/>
            <person name="Koehrsen M."/>
            <person name="Kumar L."/>
            <person name="Lee Y.H."/>
            <person name="Li L."/>
            <person name="Manners J.M."/>
            <person name="Miranda-Saavedra D."/>
            <person name="Mukherjee M."/>
            <person name="Park G."/>
            <person name="Park J."/>
            <person name="Park S.Y."/>
            <person name="Proctor R.H."/>
            <person name="Regev A."/>
            <person name="Ruiz-Roldan M.C."/>
            <person name="Sain D."/>
            <person name="Sakthikumar S."/>
            <person name="Sykes S."/>
            <person name="Schwartz D.C."/>
            <person name="Turgeon B.G."/>
            <person name="Wapinski I."/>
            <person name="Yoder O."/>
            <person name="Young S."/>
            <person name="Zeng Q."/>
            <person name="Zhou S."/>
            <person name="Galagan J."/>
            <person name="Cuomo C.A."/>
            <person name="Kistler H.C."/>
            <person name="Rep M."/>
        </authorList>
    </citation>
    <scope>NUCLEOTIDE SEQUENCE [LARGE SCALE GENOMIC DNA]</scope>
    <source>
        <strain evidence="14">4287</strain>
    </source>
</reference>
<dbReference type="KEGG" id="fox:FOXG_07096"/>
<gene>
    <name evidence="14" type="ORF">FOXG_07096</name>
</gene>
<comment type="cofactor">
    <cofactor evidence="3">
        <name>thiamine diphosphate</name>
        <dbReference type="ChEBI" id="CHEBI:58937"/>
    </cofactor>
</comment>
<dbReference type="PROSITE" id="PS50879">
    <property type="entry name" value="RNASE_H_1"/>
    <property type="match status" value="1"/>
</dbReference>
<dbReference type="InterPro" id="IPR000399">
    <property type="entry name" value="TPP-bd_CS"/>
</dbReference>
<keyword evidence="14" id="KW-0670">Pyruvate</keyword>
<dbReference type="FunFam" id="3.40.50.1220:FF:000009">
    <property type="entry name" value="Pyruvate decarboxylase 1"/>
    <property type="match status" value="1"/>
</dbReference>
<organism evidence="14 15">
    <name type="scientific">Fusarium oxysporum f. sp. lycopersici (strain 4287 / CBS 123668 / FGSC 9935 / NRRL 34936)</name>
    <name type="common">Fusarium vascular wilt of tomato</name>
    <dbReference type="NCBI Taxonomy" id="426428"/>
    <lineage>
        <taxon>Eukaryota</taxon>
        <taxon>Fungi</taxon>
        <taxon>Dikarya</taxon>
        <taxon>Ascomycota</taxon>
        <taxon>Pezizomycotina</taxon>
        <taxon>Sordariomycetes</taxon>
        <taxon>Hypocreomycetidae</taxon>
        <taxon>Hypocreales</taxon>
        <taxon>Nectriaceae</taxon>
        <taxon>Fusarium</taxon>
        <taxon>Fusarium oxysporum species complex</taxon>
    </lineage>
</organism>
<dbReference type="Gene3D" id="3.40.50.1220">
    <property type="entry name" value="TPP-binding domain"/>
    <property type="match status" value="1"/>
</dbReference>
<dbReference type="InterPro" id="IPR011766">
    <property type="entry name" value="TPP_enzyme_TPP-bd"/>
</dbReference>
<dbReference type="Pfam" id="PF00205">
    <property type="entry name" value="TPP_enzyme_M"/>
    <property type="match status" value="1"/>
</dbReference>
<evidence type="ECO:0000256" key="6">
    <source>
        <dbReference type="ARBA" id="ARBA00014422"/>
    </source>
</evidence>
<dbReference type="VEuPathDB" id="FungiDB:FOXG_07096"/>
<reference evidence="14" key="1">
    <citation type="submission" date="2007-04" db="EMBL/GenBank/DDBJ databases">
        <authorList>
            <consortium name="The Broad Institute Genome Sequencing Platform"/>
            <person name="Birren B."/>
            <person name="Lander E."/>
            <person name="Galagan J."/>
            <person name="Nusbaum C."/>
            <person name="Devon K."/>
            <person name="Ma L.-J."/>
            <person name="Jaffe D."/>
            <person name="Butler J."/>
            <person name="Alvarez P."/>
            <person name="Gnerre S."/>
            <person name="Grabherr M."/>
            <person name="Kleber M."/>
            <person name="Mauceli E."/>
            <person name="Brockman W."/>
            <person name="MacCallum I.A."/>
            <person name="Young S."/>
            <person name="LaButti K."/>
            <person name="DeCaprio D."/>
            <person name="Crawford M."/>
            <person name="Koehrsen M."/>
            <person name="Engels R."/>
            <person name="Montgomery P."/>
            <person name="Pearson M."/>
            <person name="Howarth C."/>
            <person name="Larson L."/>
            <person name="White J."/>
            <person name="O'Leary S."/>
            <person name="Kodira C."/>
            <person name="Zeng Q."/>
            <person name="Yandava C."/>
            <person name="Alvarado L."/>
            <person name="Kistler C."/>
            <person name="Shim W.-B."/>
            <person name="Kang S."/>
            <person name="Woloshuk C."/>
        </authorList>
    </citation>
    <scope>NUCLEOTIDE SEQUENCE</scope>
    <source>
        <strain evidence="14">4287</strain>
    </source>
</reference>
<dbReference type="InterPro" id="IPR047214">
    <property type="entry name" value="TPP_PDC_IPDC"/>
</dbReference>
<dbReference type="PROSITE" id="PS00187">
    <property type="entry name" value="TPP_ENZYMES"/>
    <property type="match status" value="1"/>
</dbReference>
<dbReference type="InterPro" id="IPR029061">
    <property type="entry name" value="THDP-binding"/>
</dbReference>
<proteinExistence type="inferred from homology"/>
<dbReference type="SUPFAM" id="SSF52518">
    <property type="entry name" value="Thiamin diphosphate-binding fold (THDP-binding)"/>
    <property type="match status" value="2"/>
</dbReference>
<keyword evidence="10 12" id="KW-0786">Thiamine pyrophosphate</keyword>
<keyword evidence="7" id="KW-0479">Metal-binding</keyword>
<dbReference type="PANTHER" id="PTHR43452:SF1">
    <property type="entry name" value="PYRUVATE DECARBOXYLASE C186.09-RELATED"/>
    <property type="match status" value="1"/>
</dbReference>
<evidence type="ECO:0000256" key="7">
    <source>
        <dbReference type="ARBA" id="ARBA00022723"/>
    </source>
</evidence>
<dbReference type="PANTHER" id="PTHR43452">
    <property type="entry name" value="PYRUVATE DECARBOXYLASE"/>
    <property type="match status" value="1"/>
</dbReference>
<comment type="cofactor">
    <cofactor evidence="2">
        <name>a metal cation</name>
        <dbReference type="ChEBI" id="CHEBI:25213"/>
    </cofactor>
</comment>
<dbReference type="CDD" id="cd07038">
    <property type="entry name" value="TPP_PYR_PDC_IPDC_like"/>
    <property type="match status" value="1"/>
</dbReference>
<dbReference type="GO" id="GO:0000949">
    <property type="term" value="P:aromatic amino acid family catabolic process to alcohol via Ehrlich pathway"/>
    <property type="evidence" value="ECO:0007669"/>
    <property type="project" value="TreeGrafter"/>
</dbReference>
<dbReference type="Pfam" id="PF02776">
    <property type="entry name" value="TPP_enzyme_N"/>
    <property type="match status" value="1"/>
</dbReference>
<dbReference type="InterPro" id="IPR029035">
    <property type="entry name" value="DHS-like_NAD/FAD-binding_dom"/>
</dbReference>
<name>A0A0J9V531_FUSO4</name>
<dbReference type="InterPro" id="IPR012000">
    <property type="entry name" value="Thiamin_PyroP_enz_cen_dom"/>
</dbReference>
<dbReference type="GO" id="GO:0004523">
    <property type="term" value="F:RNA-DNA hybrid ribonuclease activity"/>
    <property type="evidence" value="ECO:0007669"/>
    <property type="project" value="InterPro"/>
</dbReference>
<dbReference type="Gene3D" id="3.40.50.970">
    <property type="match status" value="2"/>
</dbReference>
<evidence type="ECO:0000256" key="12">
    <source>
        <dbReference type="RuleBase" id="RU362132"/>
    </source>
</evidence>
<feature type="domain" description="RNase H type-1" evidence="13">
    <location>
        <begin position="520"/>
        <end position="658"/>
    </location>
</feature>
<evidence type="ECO:0000313" key="14">
    <source>
        <dbReference type="EMBL" id="KNB06350.1"/>
    </source>
</evidence>
<comment type="catalytic activity">
    <reaction evidence="1">
        <text>a 2-oxocarboxylate + H(+) = an aldehyde + CO2</text>
        <dbReference type="Rhea" id="RHEA:11628"/>
        <dbReference type="ChEBI" id="CHEBI:15378"/>
        <dbReference type="ChEBI" id="CHEBI:16526"/>
        <dbReference type="ChEBI" id="CHEBI:17478"/>
        <dbReference type="ChEBI" id="CHEBI:35179"/>
        <dbReference type="EC" id="4.1.1.1"/>
    </reaction>
</comment>
<dbReference type="Proteomes" id="UP000009097">
    <property type="component" value="Unassembled WGS sequence"/>
</dbReference>
<dbReference type="GO" id="GO:0005829">
    <property type="term" value="C:cytosol"/>
    <property type="evidence" value="ECO:0007669"/>
    <property type="project" value="TreeGrafter"/>
</dbReference>
<dbReference type="Pfam" id="PF02775">
    <property type="entry name" value="TPP_enzyme_C"/>
    <property type="match status" value="1"/>
</dbReference>
<dbReference type="CDD" id="cd02005">
    <property type="entry name" value="TPP_PDC_IPDC"/>
    <property type="match status" value="1"/>
</dbReference>
<dbReference type="AlphaFoldDB" id="A0A0J9V531"/>
<dbReference type="InterPro" id="IPR012001">
    <property type="entry name" value="Thiamin_PyroP_enz_TPP-bd_dom"/>
</dbReference>
<evidence type="ECO:0000256" key="10">
    <source>
        <dbReference type="ARBA" id="ARBA00023052"/>
    </source>
</evidence>
<dbReference type="SUPFAM" id="SSF52467">
    <property type="entry name" value="DHS-like NAD/FAD-binding domain"/>
    <property type="match status" value="1"/>
</dbReference>
<evidence type="ECO:0000256" key="11">
    <source>
        <dbReference type="ARBA" id="ARBA00023239"/>
    </source>
</evidence>
<dbReference type="InterPro" id="IPR002156">
    <property type="entry name" value="RNaseH_domain"/>
</dbReference>
<dbReference type="InterPro" id="IPR012110">
    <property type="entry name" value="PDC/IPDC-like"/>
</dbReference>
<dbReference type="FunFam" id="3.40.50.970:FF:000024">
    <property type="entry name" value="Pyruvate decarboxylase isozyme"/>
    <property type="match status" value="1"/>
</dbReference>
<dbReference type="GeneID" id="28948849"/>
<evidence type="ECO:0000256" key="9">
    <source>
        <dbReference type="ARBA" id="ARBA00022842"/>
    </source>
</evidence>
<evidence type="ECO:0000256" key="1">
    <source>
        <dbReference type="ARBA" id="ARBA00001041"/>
    </source>
</evidence>
<dbReference type="InterPro" id="IPR047213">
    <property type="entry name" value="TPP_PYR_PDC_IPDC-like"/>
</dbReference>
<evidence type="ECO:0000256" key="4">
    <source>
        <dbReference type="ARBA" id="ARBA00007812"/>
    </source>
</evidence>
<dbReference type="EC" id="4.1.1.1" evidence="5"/>
<evidence type="ECO:0000256" key="5">
    <source>
        <dbReference type="ARBA" id="ARBA00013202"/>
    </source>
</evidence>
<dbReference type="CDD" id="cd09276">
    <property type="entry name" value="Rnase_HI_RT_non_LTR"/>
    <property type="match status" value="1"/>
</dbReference>